<feature type="compositionally biased region" description="Polar residues" evidence="1">
    <location>
        <begin position="396"/>
        <end position="411"/>
    </location>
</feature>
<keyword evidence="3" id="KW-0732">Signal</keyword>
<accession>A0A6H0XMV1</accession>
<gene>
    <name evidence="4" type="ORF">AMS68_001466</name>
</gene>
<keyword evidence="2" id="KW-1133">Transmembrane helix</keyword>
<evidence type="ECO:0000256" key="3">
    <source>
        <dbReference type="SAM" id="SignalP"/>
    </source>
</evidence>
<dbReference type="EMBL" id="CP051139">
    <property type="protein sequence ID" value="QIW95948.1"/>
    <property type="molecule type" value="Genomic_DNA"/>
</dbReference>
<feature type="compositionally biased region" description="Low complexity" evidence="1">
    <location>
        <begin position="320"/>
        <end position="335"/>
    </location>
</feature>
<sequence length="511" mass="52741">MPPQIIIILLCLGILEPALAYLTITPLRALPHVHSQALDIFGALQNRAASQDQCDGREFFCPTGTCFTYAATGYIGCCSTQLCVPRTRCIEYDPTLTAPPCDRDTGGCLYCSNSDNPYCMTITNVVAHQWIQYCATTASTETVSYSNPITTGSQWSASPLFASESTTSTSSSSSSTAQATITTSSSTSSSSNPPAQVSTASVASQTSSSSTAAQASSSSSAVSTTTRAGTATTIDPASTSTMLVVTATNSTLSGGAIGGIVAGAVCGIGALAAAVVCLVRRRSAKNDRPPTVYSVSEKQSRDGPVPPNGTKDDPVEAEGSTPQEPSQFFSPSSFSQHHEADSRPVSMLPHPGKRLSFRGLGIGSSDQQKRASRYTISNPDPTSPNIGHGSPEVSPVLSQGGSSPPSLTQPATPKAPATDRPFQYIPYTPSMYAADPPGSIPHPGQARPPSLPQPYSAAAMSISGPGSARPAQTGLYRGLSSRTGEATPPWAYLSPESAVNGGWTNGHDGAT</sequence>
<organism evidence="4 5">
    <name type="scientific">Peltaster fructicola</name>
    <dbReference type="NCBI Taxonomy" id="286661"/>
    <lineage>
        <taxon>Eukaryota</taxon>
        <taxon>Fungi</taxon>
        <taxon>Dikarya</taxon>
        <taxon>Ascomycota</taxon>
        <taxon>Pezizomycotina</taxon>
        <taxon>Dothideomycetes</taxon>
        <taxon>Dothideomycetes incertae sedis</taxon>
        <taxon>Peltaster</taxon>
    </lineage>
</organism>
<name>A0A6H0XMV1_9PEZI</name>
<proteinExistence type="predicted"/>
<keyword evidence="5" id="KW-1185">Reference proteome</keyword>
<feature type="chain" id="PRO_5026274287" evidence="3">
    <location>
        <begin position="21"/>
        <end position="511"/>
    </location>
</feature>
<dbReference type="Proteomes" id="UP000503462">
    <property type="component" value="Chromosome 1"/>
</dbReference>
<evidence type="ECO:0000256" key="2">
    <source>
        <dbReference type="SAM" id="Phobius"/>
    </source>
</evidence>
<dbReference type="AlphaFoldDB" id="A0A6H0XMV1"/>
<reference evidence="4 5" key="1">
    <citation type="journal article" date="2016" name="Sci. Rep.">
        <title>Peltaster fructicola genome reveals evolution from an invasive phytopathogen to an ectophytic parasite.</title>
        <authorList>
            <person name="Xu C."/>
            <person name="Chen H."/>
            <person name="Gleason M.L."/>
            <person name="Xu J.R."/>
            <person name="Liu H."/>
            <person name="Zhang R."/>
            <person name="Sun G."/>
        </authorList>
    </citation>
    <scope>NUCLEOTIDE SEQUENCE [LARGE SCALE GENOMIC DNA]</scope>
    <source>
        <strain evidence="4 5">LNHT1506</strain>
    </source>
</reference>
<keyword evidence="2" id="KW-0812">Transmembrane</keyword>
<protein>
    <submittedName>
        <fullName evidence="4">Uncharacterized protein</fullName>
    </submittedName>
</protein>
<dbReference type="OrthoDB" id="3932162at2759"/>
<evidence type="ECO:0000313" key="4">
    <source>
        <dbReference type="EMBL" id="QIW95948.1"/>
    </source>
</evidence>
<feature type="transmembrane region" description="Helical" evidence="2">
    <location>
        <begin position="256"/>
        <end position="279"/>
    </location>
</feature>
<evidence type="ECO:0000313" key="5">
    <source>
        <dbReference type="Proteomes" id="UP000503462"/>
    </source>
</evidence>
<keyword evidence="2" id="KW-0472">Membrane</keyword>
<feature type="signal peptide" evidence="3">
    <location>
        <begin position="1"/>
        <end position="20"/>
    </location>
</feature>
<evidence type="ECO:0000256" key="1">
    <source>
        <dbReference type="SAM" id="MobiDB-lite"/>
    </source>
</evidence>
<feature type="compositionally biased region" description="Polar residues" evidence="1">
    <location>
        <begin position="374"/>
        <end position="385"/>
    </location>
</feature>
<feature type="region of interest" description="Disordered" evidence="1">
    <location>
        <begin position="183"/>
        <end position="233"/>
    </location>
</feature>
<feature type="region of interest" description="Disordered" evidence="1">
    <location>
        <begin position="286"/>
        <end position="511"/>
    </location>
</feature>